<proteinExistence type="predicted"/>
<name>A0AAE7IFX0_CAMFE</name>
<keyword evidence="1" id="KW-0614">Plasmid</keyword>
<protein>
    <recommendedName>
        <fullName evidence="2">Plasmid replication protein RepL domain-containing protein</fullName>
    </recommendedName>
</protein>
<dbReference type="AlphaFoldDB" id="A0AAE7IFX0"/>
<organism evidence="1">
    <name type="scientific">Campylobacter fetus</name>
    <dbReference type="NCBI Taxonomy" id="196"/>
    <lineage>
        <taxon>Bacteria</taxon>
        <taxon>Pseudomonadati</taxon>
        <taxon>Campylobacterota</taxon>
        <taxon>Epsilonproteobacteria</taxon>
        <taxon>Campylobacterales</taxon>
        <taxon>Campylobacteraceae</taxon>
        <taxon>Campylobacter</taxon>
    </lineage>
</organism>
<evidence type="ECO:0008006" key="2">
    <source>
        <dbReference type="Google" id="ProtNLM"/>
    </source>
</evidence>
<dbReference type="RefSeq" id="WP_181913396.1">
    <property type="nucleotide sequence ID" value="NZ_CP059444.1"/>
</dbReference>
<reference evidence="1" key="1">
    <citation type="submission" date="2020-03" db="EMBL/GenBank/DDBJ databases">
        <authorList>
            <person name="Nadin-Davis S."/>
            <person name="Chmara J.T."/>
            <person name="Carillo C."/>
            <person name="Amoako K."/>
            <person name="Goji N."/>
            <person name="Duceppe M.-O."/>
            <person name="Devenish J."/>
        </authorList>
    </citation>
    <scope>NUCLEOTIDE SEQUENCE</scope>
    <source>
        <strain evidence="1">CFF00A031</strain>
        <plasmid evidence="1">pCFF_00A031_P1</plasmid>
    </source>
</reference>
<evidence type="ECO:0000313" key="1">
    <source>
        <dbReference type="EMBL" id="QMS67711.1"/>
    </source>
</evidence>
<geneLocation type="plasmid" evidence="1">
    <name>pCFF_00A031_P1</name>
</geneLocation>
<accession>A0AAE7IFX0</accession>
<gene>
    <name evidence="1" type="ORF">GZ985_009110</name>
</gene>
<dbReference type="GeneID" id="61065665"/>
<dbReference type="EMBL" id="CP059444">
    <property type="protein sequence ID" value="QMS67711.1"/>
    <property type="molecule type" value="Genomic_DNA"/>
</dbReference>
<reference evidence="1" key="3">
    <citation type="journal article" date="2021" name="PeerJ">
        <title>A comparison of fourteen fully characterized mammalian-associated Campylobacter fetus isolates suggests that loss of defense mechanisms contribute to high genomic plasticity and subspecies evolution.</title>
        <authorList>
            <person name="Nadin-Davis S.A."/>
            <person name="Chmara J."/>
            <person name="Carrillo C.D."/>
            <person name="Amoako K."/>
            <person name="Goji N."/>
            <person name="Duceppe M.O."/>
            <person name="Devenish J."/>
        </authorList>
    </citation>
    <scope>NUCLEOTIDE SEQUENCE</scope>
    <source>
        <strain evidence="1">CFF00A031</strain>
    </source>
</reference>
<sequence>MKKIKKVNDTHIISPVYTIEKTNVDHETGEIKTQNNIIVSQAKKKDDFIKMFVLNLEFIATELENSEKTVLFLMIANMNFKNIINIGTDMRNEIIQKSKMHRNTVSKAISALEKKGVILKLSTDELRERFDIYSKNSYLINPDIIGKGSFRDLKTLRQTVVTDFDFETLQIRKEKVIEAKYDDFETIKNTPDNYEITSFEHKISEDKKIQDVDIIIEKKVNEQLSLFDENQKEQNARLFVEKFGGMFSGAFHPTKSVKEMKRELLDQDFKEGRI</sequence>
<reference evidence="1" key="2">
    <citation type="submission" date="2020-07" db="EMBL/GenBank/DDBJ databases">
        <authorList>
            <person name="Nadin-Davis S.A."/>
            <person name="Chmara J.T."/>
            <person name="Carillo C."/>
            <person name="Amoako K."/>
            <person name="Goji N."/>
            <person name="Duceppe M.-O."/>
            <person name="Devenish J."/>
        </authorList>
    </citation>
    <scope>NUCLEOTIDE SEQUENCE</scope>
    <source>
        <strain evidence="1">CFF00A031</strain>
        <plasmid evidence="1">pCFF_00A031_P1</plasmid>
    </source>
</reference>